<keyword evidence="2" id="KW-0722">Serine protease inhibitor</keyword>
<feature type="chain" id="PRO_5041434401" evidence="4">
    <location>
        <begin position="20"/>
        <end position="461"/>
    </location>
</feature>
<keyword evidence="1" id="KW-0646">Protease inhibitor</keyword>
<dbReference type="InterPro" id="IPR023796">
    <property type="entry name" value="Serpin_dom"/>
</dbReference>
<dbReference type="GO" id="GO:0004867">
    <property type="term" value="F:serine-type endopeptidase inhibitor activity"/>
    <property type="evidence" value="ECO:0007669"/>
    <property type="project" value="UniProtKB-KW"/>
</dbReference>
<reference evidence="6" key="2">
    <citation type="submission" date="2023-04" db="EMBL/GenBank/DDBJ databases">
        <authorList>
            <person name="Walker A."/>
            <person name="Perkins L.E."/>
            <person name="Battisti A."/>
            <person name="Zalucki M.P."/>
            <person name="King G.F."/>
        </authorList>
    </citation>
    <scope>NUCLEOTIDE SEQUENCE</scope>
    <source>
        <strain evidence="6">U-TPTX</strain>
        <tissue evidence="6">True setae</tissue>
    </source>
</reference>
<dbReference type="SUPFAM" id="SSF56574">
    <property type="entry name" value="Serpins"/>
    <property type="match status" value="1"/>
</dbReference>
<dbReference type="InterPro" id="IPR000215">
    <property type="entry name" value="Serpin_fam"/>
</dbReference>
<reference evidence="6" key="1">
    <citation type="journal article" date="2023" name="Proteomics">
        <title>Proteome of urticating setae of Ochrogaster lunifer, a processionary caterpillar of medical and veterinary importance, including primary structures of putative toxins.</title>
        <authorList>
            <person name="Walker A.A."/>
            <person name="Perkins L.E."/>
            <person name="Battisti A."/>
            <person name="Zalucki M.P."/>
            <person name="King G.F."/>
        </authorList>
    </citation>
    <scope>NUCLEOTIDE SEQUENCE</scope>
    <source>
        <strain evidence="6">U-TPTX</strain>
    </source>
</reference>
<dbReference type="GO" id="GO:0005615">
    <property type="term" value="C:extracellular space"/>
    <property type="evidence" value="ECO:0007669"/>
    <property type="project" value="InterPro"/>
</dbReference>
<feature type="domain" description="Serpin" evidence="5">
    <location>
        <begin position="89"/>
        <end position="451"/>
    </location>
</feature>
<dbReference type="Gene3D" id="3.30.497.10">
    <property type="entry name" value="Antithrombin, subunit I, domain 2"/>
    <property type="match status" value="1"/>
</dbReference>
<dbReference type="SMART" id="SM00093">
    <property type="entry name" value="SERPIN"/>
    <property type="match status" value="1"/>
</dbReference>
<dbReference type="InterPro" id="IPR042185">
    <property type="entry name" value="Serpin_sf_2"/>
</dbReference>
<dbReference type="InterPro" id="IPR042178">
    <property type="entry name" value="Serpin_sf_1"/>
</dbReference>
<dbReference type="PANTHER" id="PTHR11461:SF357">
    <property type="entry name" value="SERINE PROTEASE INHIBITOR 27A"/>
    <property type="match status" value="1"/>
</dbReference>
<feature type="signal peptide" evidence="4">
    <location>
        <begin position="1"/>
        <end position="19"/>
    </location>
</feature>
<dbReference type="PROSITE" id="PS00284">
    <property type="entry name" value="SERPIN"/>
    <property type="match status" value="1"/>
</dbReference>
<dbReference type="InterPro" id="IPR023795">
    <property type="entry name" value="Serpin_CS"/>
</dbReference>
<dbReference type="EMBL" id="OQ876646">
    <property type="protein sequence ID" value="WGN96284.1"/>
    <property type="molecule type" value="mRNA"/>
</dbReference>
<protein>
    <submittedName>
        <fullName evidence="6">Setae polypeptide</fullName>
    </submittedName>
</protein>
<organism evidence="6">
    <name type="scientific">Ochrogaster lunifer</name>
    <name type="common">Bag-shelter moth</name>
    <dbReference type="NCBI Taxonomy" id="319761"/>
    <lineage>
        <taxon>Eukaryota</taxon>
        <taxon>Metazoa</taxon>
        <taxon>Ecdysozoa</taxon>
        <taxon>Arthropoda</taxon>
        <taxon>Hexapoda</taxon>
        <taxon>Insecta</taxon>
        <taxon>Pterygota</taxon>
        <taxon>Neoptera</taxon>
        <taxon>Endopterygota</taxon>
        <taxon>Lepidoptera</taxon>
        <taxon>Glossata</taxon>
        <taxon>Ditrysia</taxon>
        <taxon>Noctuoidea</taxon>
        <taxon>Notodontidae</taxon>
        <taxon>Thaumetopoeinae</taxon>
        <taxon>Ochrogaster</taxon>
    </lineage>
</organism>
<evidence type="ECO:0000259" key="5">
    <source>
        <dbReference type="SMART" id="SM00093"/>
    </source>
</evidence>
<dbReference type="AlphaFoldDB" id="A0AA49ES40"/>
<proteinExistence type="evidence at transcript level"/>
<evidence type="ECO:0000256" key="1">
    <source>
        <dbReference type="ARBA" id="ARBA00022690"/>
    </source>
</evidence>
<evidence type="ECO:0000313" key="6">
    <source>
        <dbReference type="EMBL" id="WGN96284.1"/>
    </source>
</evidence>
<name>A0AA49ES40_OCHLU</name>
<dbReference type="Pfam" id="PF00079">
    <property type="entry name" value="Serpin"/>
    <property type="match status" value="1"/>
</dbReference>
<dbReference type="InterPro" id="IPR036186">
    <property type="entry name" value="Serpin_sf"/>
</dbReference>
<evidence type="ECO:0000256" key="2">
    <source>
        <dbReference type="ARBA" id="ARBA00022900"/>
    </source>
</evidence>
<accession>A0AA49ES40</accession>
<dbReference type="Gene3D" id="2.30.39.10">
    <property type="entry name" value="Alpha-1-antitrypsin, domain 1"/>
    <property type="match status" value="1"/>
</dbReference>
<dbReference type="PANTHER" id="PTHR11461">
    <property type="entry name" value="SERINE PROTEASE INHIBITOR, SERPIN"/>
    <property type="match status" value="1"/>
</dbReference>
<keyword evidence="4" id="KW-0732">Signal</keyword>
<sequence>MTSSLCIVIFTVCSTLCLSKDVESIDSQALSNTFGMPPYKSRALEAVESSVQASAVTPFAPNGTLVDLDYWDSVDDFTPASSDYDIFDWALTKRVAASSEENFLLSPLGLKLALAILAEAATGITQTEISSALGFDLDRKVVRKKFSSIIQSLQRKSSQYILNLGSRIYVTNTAETRQRFAAIAQEHYNTELKTVDFNNPDVAAKEINSWVSNLTQGRIPNLVSEGDISGVVALVLNTLYFKGSWRHQFAPNDTKPDIFYVTPTTQKTVPFMKVSDKFYYTESEKYDAKILRMTYLGNKFAMYIIVPNALKGLPRILTSVGNLRGEMSNLQEHTVDVILPKFKFEYTSQLDGILKEMGVRHAFENTASFPGIARGQQAPNQIRMSKVLQRSGIEVNELGSVAYSATVVSLENKFGEGTDSPVEVIANKPFMFFIQDEATRQLLFTGRVSDPSLTDGAFKLV</sequence>
<evidence type="ECO:0000256" key="3">
    <source>
        <dbReference type="RuleBase" id="RU000411"/>
    </source>
</evidence>
<dbReference type="CDD" id="cd19578">
    <property type="entry name" value="serpinK_insect_SRPN2-like"/>
    <property type="match status" value="1"/>
</dbReference>
<comment type="similarity">
    <text evidence="3">Belongs to the serpin family.</text>
</comment>
<evidence type="ECO:0000256" key="4">
    <source>
        <dbReference type="SAM" id="SignalP"/>
    </source>
</evidence>